<comment type="function">
    <text evidence="7">Converts molybdopterin precursor Z into molybdopterin. This requires the incorporation of two sulfur atoms into precursor Z to generate a dithiolene group. The sulfur is provided by MoaD.</text>
</comment>
<keyword evidence="15" id="KW-1185">Reference proteome</keyword>
<dbReference type="GO" id="GO:0030366">
    <property type="term" value="F:molybdopterin synthase activity"/>
    <property type="evidence" value="ECO:0007669"/>
    <property type="project" value="UniProtKB-EC"/>
</dbReference>
<comment type="catalytic activity">
    <reaction evidence="13">
        <text>2 [molybdopterin-synthase sulfur-carrier protein]-C-terminal-Gly-aminoethanethioate + cyclic pyranopterin phosphate + H2O = molybdopterin + 2 [molybdopterin-synthase sulfur-carrier protein]-C-terminal Gly-Gly + 2 H(+)</text>
        <dbReference type="Rhea" id="RHEA:26333"/>
        <dbReference type="Rhea" id="RHEA-COMP:12202"/>
        <dbReference type="Rhea" id="RHEA-COMP:19907"/>
        <dbReference type="ChEBI" id="CHEBI:15377"/>
        <dbReference type="ChEBI" id="CHEBI:15378"/>
        <dbReference type="ChEBI" id="CHEBI:58698"/>
        <dbReference type="ChEBI" id="CHEBI:59648"/>
        <dbReference type="ChEBI" id="CHEBI:90778"/>
        <dbReference type="ChEBI" id="CHEBI:232372"/>
        <dbReference type="EC" id="2.8.1.12"/>
    </reaction>
</comment>
<dbReference type="Gene3D" id="3.90.1170.40">
    <property type="entry name" value="Molybdopterin biosynthesis MoaE subunit"/>
    <property type="match status" value="1"/>
</dbReference>
<evidence type="ECO:0000313" key="15">
    <source>
        <dbReference type="Proteomes" id="UP000018895"/>
    </source>
</evidence>
<proteinExistence type="inferred from homology"/>
<dbReference type="PANTHER" id="PTHR23404">
    <property type="entry name" value="MOLYBDOPTERIN SYNTHASE RELATED"/>
    <property type="match status" value="1"/>
</dbReference>
<protein>
    <recommendedName>
        <fullName evidence="4">Molybdopterin synthase catalytic subunit</fullName>
        <ecNumber evidence="3">2.8.1.12</ecNumber>
    </recommendedName>
    <alternativeName>
        <fullName evidence="11">MPT synthase subunit 2</fullName>
    </alternativeName>
    <alternativeName>
        <fullName evidence="9">Molybdenum cofactor biosynthesis protein E</fullName>
    </alternativeName>
    <alternativeName>
        <fullName evidence="10">Molybdopterin-converting factor large subunit</fullName>
    </alternativeName>
    <alternativeName>
        <fullName evidence="12">Molybdopterin-converting factor subunit 2</fullName>
    </alternativeName>
</protein>
<comment type="caution">
    <text evidence="14">The sequence shown here is derived from an EMBL/GenBank/DDBJ whole genome shotgun (WGS) entry which is preliminary data.</text>
</comment>
<dbReference type="STRING" id="1236971.JCM9152_4004"/>
<organism evidence="14 15">
    <name type="scientific">Halalkalibacter hemicellulosilyticusJCM 9152</name>
    <dbReference type="NCBI Taxonomy" id="1236971"/>
    <lineage>
        <taxon>Bacteria</taxon>
        <taxon>Bacillati</taxon>
        <taxon>Bacillota</taxon>
        <taxon>Bacilli</taxon>
        <taxon>Bacillales</taxon>
        <taxon>Bacillaceae</taxon>
        <taxon>Halalkalibacter</taxon>
    </lineage>
</organism>
<comment type="pathway">
    <text evidence="1">Cofactor biosynthesis; molybdopterin biosynthesis.</text>
</comment>
<evidence type="ECO:0000256" key="11">
    <source>
        <dbReference type="ARBA" id="ARBA00030781"/>
    </source>
</evidence>
<gene>
    <name evidence="14" type="ORF">JCM9152_4004</name>
</gene>
<dbReference type="InterPro" id="IPR003448">
    <property type="entry name" value="Mopterin_biosynth_MoaE"/>
</dbReference>
<dbReference type="CDD" id="cd00756">
    <property type="entry name" value="MoaE"/>
    <property type="match status" value="1"/>
</dbReference>
<sequence length="158" mass="17745">MKQSMFEISQEPLSVEDLVAKVTRRECGAIATFIGTVREFTQGKQTLQLEYQAYESMAIKKLQQIGQEVEEKWPGATVAISHRIGLLQISDIAVIIAVSTPHRKAAYEANAYAMERIKEMVPIWKKEYWHDGTKWIGDQAGETPYPLGEPHGGGESHD</sequence>
<dbReference type="InterPro" id="IPR036563">
    <property type="entry name" value="MoaE_sf"/>
</dbReference>
<evidence type="ECO:0000256" key="4">
    <source>
        <dbReference type="ARBA" id="ARBA00013858"/>
    </source>
</evidence>
<dbReference type="EC" id="2.8.1.12" evidence="3"/>
<evidence type="ECO:0000256" key="12">
    <source>
        <dbReference type="ARBA" id="ARBA00032474"/>
    </source>
</evidence>
<dbReference type="AlphaFoldDB" id="W4QMB9"/>
<evidence type="ECO:0000256" key="13">
    <source>
        <dbReference type="ARBA" id="ARBA00049878"/>
    </source>
</evidence>
<dbReference type="Pfam" id="PF02391">
    <property type="entry name" value="MoaE"/>
    <property type="match status" value="1"/>
</dbReference>
<evidence type="ECO:0000256" key="7">
    <source>
        <dbReference type="ARBA" id="ARBA00025448"/>
    </source>
</evidence>
<dbReference type="EMBL" id="BAUU01000037">
    <property type="protein sequence ID" value="GAE32469.1"/>
    <property type="molecule type" value="Genomic_DNA"/>
</dbReference>
<evidence type="ECO:0000256" key="10">
    <source>
        <dbReference type="ARBA" id="ARBA00030407"/>
    </source>
</evidence>
<comment type="similarity">
    <text evidence="2">Belongs to the MoaE family.</text>
</comment>
<dbReference type="FunFam" id="3.90.1170.40:FF:000003">
    <property type="entry name" value="Molybdopterin converting factor subunit 2"/>
    <property type="match status" value="1"/>
</dbReference>
<evidence type="ECO:0000256" key="5">
    <source>
        <dbReference type="ARBA" id="ARBA00022679"/>
    </source>
</evidence>
<evidence type="ECO:0000256" key="1">
    <source>
        <dbReference type="ARBA" id="ARBA00005046"/>
    </source>
</evidence>
<comment type="subunit">
    <text evidence="8">Heterotetramer of 2 MoaD subunits and 2 MoaE subunits. Also stable as homodimer. The enzyme changes between these two forms during catalysis.</text>
</comment>
<keyword evidence="6" id="KW-0501">Molybdenum cofactor biosynthesis</keyword>
<dbReference type="OrthoDB" id="9803224at2"/>
<evidence type="ECO:0000256" key="9">
    <source>
        <dbReference type="ARBA" id="ARBA00029745"/>
    </source>
</evidence>
<evidence type="ECO:0000256" key="2">
    <source>
        <dbReference type="ARBA" id="ARBA00005426"/>
    </source>
</evidence>
<evidence type="ECO:0000256" key="3">
    <source>
        <dbReference type="ARBA" id="ARBA00011950"/>
    </source>
</evidence>
<dbReference type="GO" id="GO:0006777">
    <property type="term" value="P:Mo-molybdopterin cofactor biosynthetic process"/>
    <property type="evidence" value="ECO:0007669"/>
    <property type="project" value="UniProtKB-KW"/>
</dbReference>
<evidence type="ECO:0000256" key="6">
    <source>
        <dbReference type="ARBA" id="ARBA00023150"/>
    </source>
</evidence>
<reference evidence="14" key="1">
    <citation type="journal article" date="2014" name="Genome Announc.">
        <title>Draft Genome Sequences of Three Alkaliphilic Bacillus Strains, Bacillus wakoensis JCM 9140T, Bacillus akibai JCM 9157T, and Bacillus hemicellulosilyticus JCM 9152T.</title>
        <authorList>
            <person name="Yuki M."/>
            <person name="Oshima K."/>
            <person name="Suda W."/>
            <person name="Oshida Y."/>
            <person name="Kitamura K."/>
            <person name="Iida T."/>
            <person name="Hattori M."/>
            <person name="Ohkuma M."/>
        </authorList>
    </citation>
    <scope>NUCLEOTIDE SEQUENCE [LARGE SCALE GENOMIC DNA]</scope>
    <source>
        <strain evidence="14">JCM 9152</strain>
    </source>
</reference>
<evidence type="ECO:0000313" key="14">
    <source>
        <dbReference type="EMBL" id="GAE32469.1"/>
    </source>
</evidence>
<dbReference type="SUPFAM" id="SSF54690">
    <property type="entry name" value="Molybdopterin synthase subunit MoaE"/>
    <property type="match status" value="1"/>
</dbReference>
<evidence type="ECO:0000256" key="8">
    <source>
        <dbReference type="ARBA" id="ARBA00026066"/>
    </source>
</evidence>
<keyword evidence="5" id="KW-0808">Transferase</keyword>
<name>W4QMB9_9BACI</name>
<dbReference type="RefSeq" id="WP_035346766.1">
    <property type="nucleotide sequence ID" value="NZ_BAUU01000037.1"/>
</dbReference>
<dbReference type="Proteomes" id="UP000018895">
    <property type="component" value="Unassembled WGS sequence"/>
</dbReference>
<accession>W4QMB9</accession>